<dbReference type="Pfam" id="PF01753">
    <property type="entry name" value="zf-MYND"/>
    <property type="match status" value="1"/>
</dbReference>
<gene>
    <name evidence="6" type="ORF">FIBSPDRAFT_1044918</name>
</gene>
<keyword evidence="3" id="KW-0862">Zinc</keyword>
<dbReference type="EMBL" id="KV417556">
    <property type="protein sequence ID" value="KZP20264.1"/>
    <property type="molecule type" value="Genomic_DNA"/>
</dbReference>
<proteinExistence type="predicted"/>
<organism evidence="6 7">
    <name type="scientific">Athelia psychrophila</name>
    <dbReference type="NCBI Taxonomy" id="1759441"/>
    <lineage>
        <taxon>Eukaryota</taxon>
        <taxon>Fungi</taxon>
        <taxon>Dikarya</taxon>
        <taxon>Basidiomycota</taxon>
        <taxon>Agaricomycotina</taxon>
        <taxon>Agaricomycetes</taxon>
        <taxon>Agaricomycetidae</taxon>
        <taxon>Atheliales</taxon>
        <taxon>Atheliaceae</taxon>
        <taxon>Athelia</taxon>
    </lineage>
</organism>
<evidence type="ECO:0000313" key="7">
    <source>
        <dbReference type="Proteomes" id="UP000076532"/>
    </source>
</evidence>
<dbReference type="Proteomes" id="UP000076532">
    <property type="component" value="Unassembled WGS sequence"/>
</dbReference>
<sequence>MPAIGSSDIAFTTQLEQLVARIQATKPASEALIHDLDQFIQKNLVVNQTPTEKPNPTAQDKSAVRVATAVLSMVGRCCEADKDEALVDLIQGYWPVIWRWLQFLERVFSQLDYGVEVKFKSICVIATTFECLTVQDALKTHIRATPEAVSLIVGHWKRQGRDHKVDSLFNAFSMPKPFTPVLSSLLGNCPPEIGICDMVADTCGGPKSFAVIAMEHWAAALQDHGDHSFANLKAHLILIHNLMFPHPRQLIHYALLNQGMVPALVKSLVWLAGFSDTDSKAGYCVWRCCHLLQTAFVVPNEECWVSQALDAGLVSAYLRSSSLMMALPDYVRDECTLLFSRILCRSLIYLQVLKAAEKAIRRVDRLHLDHYSRQAAPVWASWTAFRDIAMERMALKRAVDELDEQMPQAKQCRRVLCDGPDKEDRFMRCSGCLSATYCSRTCQKMDWPAHKAACQTQQKLLRDGELVPLSASSRAFIHELATFDMQKNFSSLISTFWEKFAGYCPSELAISVDYVEVPVQVTLIKTTDFDHNDALHWREHNEAIVRSGGTHMAVKATIQRGQSKGNVLWDVKVPEEMRTRSLVYNV</sequence>
<dbReference type="GO" id="GO:0008270">
    <property type="term" value="F:zinc ion binding"/>
    <property type="evidence" value="ECO:0007669"/>
    <property type="project" value="UniProtKB-KW"/>
</dbReference>
<dbReference type="Gene3D" id="6.10.140.2220">
    <property type="match status" value="1"/>
</dbReference>
<evidence type="ECO:0000256" key="1">
    <source>
        <dbReference type="ARBA" id="ARBA00022723"/>
    </source>
</evidence>
<keyword evidence="2 4" id="KW-0863">Zinc-finger</keyword>
<evidence type="ECO:0000313" key="6">
    <source>
        <dbReference type="EMBL" id="KZP20264.1"/>
    </source>
</evidence>
<dbReference type="AlphaFoldDB" id="A0A166IX36"/>
<name>A0A166IX36_9AGAM</name>
<keyword evidence="1" id="KW-0479">Metal-binding</keyword>
<evidence type="ECO:0000259" key="5">
    <source>
        <dbReference type="PROSITE" id="PS50865"/>
    </source>
</evidence>
<dbReference type="PROSITE" id="PS50865">
    <property type="entry name" value="ZF_MYND_2"/>
    <property type="match status" value="1"/>
</dbReference>
<evidence type="ECO:0000256" key="2">
    <source>
        <dbReference type="ARBA" id="ARBA00022771"/>
    </source>
</evidence>
<protein>
    <recommendedName>
        <fullName evidence="5">MYND-type domain-containing protein</fullName>
    </recommendedName>
</protein>
<keyword evidence="7" id="KW-1185">Reference proteome</keyword>
<reference evidence="6 7" key="1">
    <citation type="journal article" date="2016" name="Mol. Biol. Evol.">
        <title>Comparative Genomics of Early-Diverging Mushroom-Forming Fungi Provides Insights into the Origins of Lignocellulose Decay Capabilities.</title>
        <authorList>
            <person name="Nagy L.G."/>
            <person name="Riley R."/>
            <person name="Tritt A."/>
            <person name="Adam C."/>
            <person name="Daum C."/>
            <person name="Floudas D."/>
            <person name="Sun H."/>
            <person name="Yadav J.S."/>
            <person name="Pangilinan J."/>
            <person name="Larsson K.H."/>
            <person name="Matsuura K."/>
            <person name="Barry K."/>
            <person name="Labutti K."/>
            <person name="Kuo R."/>
            <person name="Ohm R.A."/>
            <person name="Bhattacharya S.S."/>
            <person name="Shirouzu T."/>
            <person name="Yoshinaga Y."/>
            <person name="Martin F.M."/>
            <person name="Grigoriev I.V."/>
            <person name="Hibbett D.S."/>
        </authorList>
    </citation>
    <scope>NUCLEOTIDE SEQUENCE [LARGE SCALE GENOMIC DNA]</scope>
    <source>
        <strain evidence="6 7">CBS 109695</strain>
    </source>
</reference>
<feature type="domain" description="MYND-type" evidence="5">
    <location>
        <begin position="417"/>
        <end position="454"/>
    </location>
</feature>
<dbReference type="SUPFAM" id="SSF144232">
    <property type="entry name" value="HIT/MYND zinc finger-like"/>
    <property type="match status" value="1"/>
</dbReference>
<evidence type="ECO:0000256" key="4">
    <source>
        <dbReference type="PROSITE-ProRule" id="PRU00134"/>
    </source>
</evidence>
<evidence type="ECO:0000256" key="3">
    <source>
        <dbReference type="ARBA" id="ARBA00022833"/>
    </source>
</evidence>
<dbReference type="OrthoDB" id="5976465at2759"/>
<accession>A0A166IX36</accession>
<dbReference type="InterPro" id="IPR002893">
    <property type="entry name" value="Znf_MYND"/>
</dbReference>
<dbReference type="STRING" id="436010.A0A166IX36"/>